<reference evidence="1 2" key="1">
    <citation type="submission" date="2022-03" db="EMBL/GenBank/DDBJ databases">
        <title>Isotopic signatures of nitrous oxide derived from detoxification processes.</title>
        <authorList>
            <person name="Behrendt U."/>
            <person name="Buchen C."/>
            <person name="Well R."/>
            <person name="Ulrich A."/>
            <person name="Rohe L."/>
            <person name="Kolb S."/>
            <person name="Schloter M."/>
            <person name="Horn M.A."/>
            <person name="Augustin J."/>
        </authorList>
    </citation>
    <scope>NUCLEOTIDE SEQUENCE [LARGE SCALE GENOMIC DNA]</scope>
    <source>
        <strain evidence="1 2">S4-C24</strain>
    </source>
</reference>
<protein>
    <submittedName>
        <fullName evidence="1">Gamma-glutamyl-gamma-aminobutyrate hydrolase family protein</fullName>
    </submittedName>
</protein>
<dbReference type="Proteomes" id="UP000829069">
    <property type="component" value="Chromosome"/>
</dbReference>
<dbReference type="SUPFAM" id="SSF52317">
    <property type="entry name" value="Class I glutamine amidotransferase-like"/>
    <property type="match status" value="1"/>
</dbReference>
<dbReference type="InterPro" id="IPR011697">
    <property type="entry name" value="Peptidase_C26"/>
</dbReference>
<accession>A0ABY3W4S3</accession>
<dbReference type="PANTHER" id="PTHR43235">
    <property type="entry name" value="GLUTAMINE AMIDOTRANSFERASE PB2B2.05-RELATED"/>
    <property type="match status" value="1"/>
</dbReference>
<evidence type="ECO:0000313" key="2">
    <source>
        <dbReference type="Proteomes" id="UP000829069"/>
    </source>
</evidence>
<dbReference type="PANTHER" id="PTHR43235:SF1">
    <property type="entry name" value="GLUTAMINE AMIDOTRANSFERASE PB2B2.05-RELATED"/>
    <property type="match status" value="1"/>
</dbReference>
<dbReference type="PROSITE" id="PS51273">
    <property type="entry name" value="GATASE_TYPE_1"/>
    <property type="match status" value="1"/>
</dbReference>
<dbReference type="EMBL" id="CP093326">
    <property type="protein sequence ID" value="UNK45178.1"/>
    <property type="molecule type" value="Genomic_DNA"/>
</dbReference>
<dbReference type="GO" id="GO:0016787">
    <property type="term" value="F:hydrolase activity"/>
    <property type="evidence" value="ECO:0007669"/>
    <property type="project" value="UniProtKB-KW"/>
</dbReference>
<dbReference type="InterPro" id="IPR029062">
    <property type="entry name" value="Class_I_gatase-like"/>
</dbReference>
<dbReference type="CDD" id="cd01745">
    <property type="entry name" value="GATase1_2"/>
    <property type="match status" value="1"/>
</dbReference>
<proteinExistence type="predicted"/>
<dbReference type="Pfam" id="PF07722">
    <property type="entry name" value="Peptidase_C26"/>
    <property type="match status" value="1"/>
</dbReference>
<evidence type="ECO:0000313" key="1">
    <source>
        <dbReference type="EMBL" id="UNK45178.1"/>
    </source>
</evidence>
<gene>
    <name evidence="1" type="ORF">MNQ99_14705</name>
</gene>
<dbReference type="Gene3D" id="3.40.50.880">
    <property type="match status" value="1"/>
</dbReference>
<sequence length="245" mass="25165">MTRPLIGVPGMWSSSVHGLRYDGVAAAAAVLRCIVRAGGEPVIMFPGTGGSAAEQLARLDGVVLPGGADVSPSLYGAEPDEHYWPTDYDGQDAYETAIIEGSIAADVPLLAICRGLQLLNVGRGGTLIQHLGPGDVQHKGTIHPVAVTAGSLLAEVIGGETADVSSYHHQAIGDLGEGLTVTATAADGVMEAVEVPGAPLLAVQWHPEDTAETNPSDHALFRWVVEAAVRRRAVTGSGMAGAVAR</sequence>
<dbReference type="RefSeq" id="WP_241913449.1">
    <property type="nucleotide sequence ID" value="NZ_CP093326.1"/>
</dbReference>
<keyword evidence="2" id="KW-1185">Reference proteome</keyword>
<keyword evidence="1" id="KW-0378">Hydrolase</keyword>
<name>A0ABY3W4S3_9MICC</name>
<organism evidence="1 2">
    <name type="scientific">Arthrobacter sulfonylureivorans</name>
    <dbReference type="NCBI Taxonomy" id="2486855"/>
    <lineage>
        <taxon>Bacteria</taxon>
        <taxon>Bacillati</taxon>
        <taxon>Actinomycetota</taxon>
        <taxon>Actinomycetes</taxon>
        <taxon>Micrococcales</taxon>
        <taxon>Micrococcaceae</taxon>
        <taxon>Arthrobacter</taxon>
    </lineage>
</organism>
<dbReference type="InterPro" id="IPR044668">
    <property type="entry name" value="PuuD-like"/>
</dbReference>